<evidence type="ECO:0000256" key="1">
    <source>
        <dbReference type="ARBA" id="ARBA00004651"/>
    </source>
</evidence>
<dbReference type="EMBL" id="JABMOJ010000584">
    <property type="protein sequence ID" value="NQV66799.1"/>
    <property type="molecule type" value="Genomic_DNA"/>
</dbReference>
<evidence type="ECO:0000256" key="6">
    <source>
        <dbReference type="ARBA" id="ARBA00023136"/>
    </source>
</evidence>
<dbReference type="AlphaFoldDB" id="A0A972VYS5"/>
<dbReference type="Proteomes" id="UP000754644">
    <property type="component" value="Unassembled WGS sequence"/>
</dbReference>
<name>A0A972VYS5_9GAMM</name>
<keyword evidence="5 8" id="KW-1133">Transmembrane helix</keyword>
<dbReference type="GO" id="GO:0006457">
    <property type="term" value="P:protein folding"/>
    <property type="evidence" value="ECO:0007669"/>
    <property type="project" value="InterPro"/>
</dbReference>
<keyword evidence="6 8" id="KW-0472">Membrane</keyword>
<dbReference type="Gene3D" id="1.20.1550.10">
    <property type="entry name" value="DsbB-like"/>
    <property type="match status" value="1"/>
</dbReference>
<keyword evidence="4" id="KW-0813">Transport</keyword>
<gene>
    <name evidence="9" type="ORF">HQ497_15675</name>
</gene>
<protein>
    <submittedName>
        <fullName evidence="9">Disulfide bond formation protein B</fullName>
    </submittedName>
</protein>
<evidence type="ECO:0000256" key="4">
    <source>
        <dbReference type="ARBA" id="ARBA00022982"/>
    </source>
</evidence>
<dbReference type="InterPro" id="IPR023380">
    <property type="entry name" value="DsbB-like_sf"/>
</dbReference>
<keyword evidence="3 8" id="KW-0812">Transmembrane</keyword>
<dbReference type="GO" id="GO:0015035">
    <property type="term" value="F:protein-disulfide reductase activity"/>
    <property type="evidence" value="ECO:0007669"/>
    <property type="project" value="InterPro"/>
</dbReference>
<dbReference type="SUPFAM" id="SSF158442">
    <property type="entry name" value="DsbB-like"/>
    <property type="match status" value="1"/>
</dbReference>
<accession>A0A972VYS5</accession>
<evidence type="ECO:0000313" key="9">
    <source>
        <dbReference type="EMBL" id="NQV66799.1"/>
    </source>
</evidence>
<evidence type="ECO:0000256" key="7">
    <source>
        <dbReference type="ARBA" id="ARBA00023284"/>
    </source>
</evidence>
<feature type="non-terminal residue" evidence="9">
    <location>
        <position position="1"/>
    </location>
</feature>
<keyword evidence="2" id="KW-1003">Cell membrane</keyword>
<dbReference type="PANTHER" id="PTHR36570:SF3">
    <property type="entry name" value="DISULFIDE BOND FORMATION PROTEIN B"/>
    <property type="match status" value="1"/>
</dbReference>
<evidence type="ECO:0000256" key="5">
    <source>
        <dbReference type="ARBA" id="ARBA00022989"/>
    </source>
</evidence>
<reference evidence="9" key="1">
    <citation type="submission" date="2020-05" db="EMBL/GenBank/DDBJ databases">
        <title>Sulfur intermediates as new biogeochemical hubs in an aquatic model microbial ecosystem.</title>
        <authorList>
            <person name="Vigneron A."/>
        </authorList>
    </citation>
    <scope>NUCLEOTIDE SEQUENCE</scope>
    <source>
        <strain evidence="9">Bin.250</strain>
    </source>
</reference>
<dbReference type="Pfam" id="PF02600">
    <property type="entry name" value="DsbB"/>
    <property type="match status" value="1"/>
</dbReference>
<keyword evidence="4" id="KW-0249">Electron transport</keyword>
<organism evidence="9 10">
    <name type="scientific">SAR86 cluster bacterium</name>
    <dbReference type="NCBI Taxonomy" id="2030880"/>
    <lineage>
        <taxon>Bacteria</taxon>
        <taxon>Pseudomonadati</taxon>
        <taxon>Pseudomonadota</taxon>
        <taxon>Gammaproteobacteria</taxon>
        <taxon>SAR86 cluster</taxon>
    </lineage>
</organism>
<evidence type="ECO:0000313" key="10">
    <source>
        <dbReference type="Proteomes" id="UP000754644"/>
    </source>
</evidence>
<dbReference type="InterPro" id="IPR003752">
    <property type="entry name" value="DiS_bond_form_DsbB/BdbC"/>
</dbReference>
<comment type="caution">
    <text evidence="9">The sequence shown here is derived from an EMBL/GenBank/DDBJ whole genome shotgun (WGS) entry which is preliminary data.</text>
</comment>
<dbReference type="PANTHER" id="PTHR36570">
    <property type="entry name" value="DISULFIDE BOND FORMATION PROTEIN B"/>
    <property type="match status" value="1"/>
</dbReference>
<sequence>PADEVPACGPSLDYLLDVFPLTDVLSIVLSGDGSCAEIVWSLFGVSIPGWTLLAFAGLLAVGAWQILRPQT</sequence>
<proteinExistence type="predicted"/>
<dbReference type="GO" id="GO:0005886">
    <property type="term" value="C:plasma membrane"/>
    <property type="evidence" value="ECO:0007669"/>
    <property type="project" value="UniProtKB-SubCell"/>
</dbReference>
<keyword evidence="7" id="KW-0676">Redox-active center</keyword>
<evidence type="ECO:0000256" key="3">
    <source>
        <dbReference type="ARBA" id="ARBA00022692"/>
    </source>
</evidence>
<evidence type="ECO:0000256" key="2">
    <source>
        <dbReference type="ARBA" id="ARBA00022475"/>
    </source>
</evidence>
<comment type="subcellular location">
    <subcellularLocation>
        <location evidence="1">Cell membrane</location>
        <topology evidence="1">Multi-pass membrane protein</topology>
    </subcellularLocation>
</comment>
<dbReference type="InterPro" id="IPR050183">
    <property type="entry name" value="DsbB"/>
</dbReference>
<evidence type="ECO:0000256" key="8">
    <source>
        <dbReference type="SAM" id="Phobius"/>
    </source>
</evidence>
<feature type="transmembrane region" description="Helical" evidence="8">
    <location>
        <begin position="47"/>
        <end position="67"/>
    </location>
</feature>